<comment type="caution">
    <text evidence="2">The sequence shown here is derived from an EMBL/GenBank/DDBJ whole genome shotgun (WGS) entry which is preliminary data.</text>
</comment>
<protein>
    <recommendedName>
        <fullName evidence="4">Transcription factor domain-containing protein</fullName>
    </recommendedName>
</protein>
<evidence type="ECO:0000256" key="1">
    <source>
        <dbReference type="SAM" id="MobiDB-lite"/>
    </source>
</evidence>
<dbReference type="Proteomes" id="UP000027920">
    <property type="component" value="Unassembled WGS sequence"/>
</dbReference>
<dbReference type="HOGENOM" id="CLU_472533_0_0_1"/>
<proteinExistence type="predicted"/>
<evidence type="ECO:0008006" key="4">
    <source>
        <dbReference type="Google" id="ProtNLM"/>
    </source>
</evidence>
<organism evidence="2 3">
    <name type="scientific">Exophiala aquamarina CBS 119918</name>
    <dbReference type="NCBI Taxonomy" id="1182545"/>
    <lineage>
        <taxon>Eukaryota</taxon>
        <taxon>Fungi</taxon>
        <taxon>Dikarya</taxon>
        <taxon>Ascomycota</taxon>
        <taxon>Pezizomycotina</taxon>
        <taxon>Eurotiomycetes</taxon>
        <taxon>Chaetothyriomycetidae</taxon>
        <taxon>Chaetothyriales</taxon>
        <taxon>Herpotrichiellaceae</taxon>
        <taxon>Exophiala</taxon>
    </lineage>
</organism>
<dbReference type="PANTHER" id="PTHR37540:SF10">
    <property type="entry name" value="SIGMA-70 REGION 2 FAMILY PROTEIN"/>
    <property type="match status" value="1"/>
</dbReference>
<gene>
    <name evidence="2" type="ORF">A1O9_02851</name>
</gene>
<evidence type="ECO:0000313" key="3">
    <source>
        <dbReference type="Proteomes" id="UP000027920"/>
    </source>
</evidence>
<dbReference type="InterPro" id="IPR021858">
    <property type="entry name" value="Fun_TF"/>
</dbReference>
<dbReference type="OrthoDB" id="4159781at2759"/>
<name>A0A072PN61_9EURO</name>
<reference evidence="2 3" key="1">
    <citation type="submission" date="2013-03" db="EMBL/GenBank/DDBJ databases">
        <title>The Genome Sequence of Exophiala aquamarina CBS 119918.</title>
        <authorList>
            <consortium name="The Broad Institute Genomics Platform"/>
            <person name="Cuomo C."/>
            <person name="de Hoog S."/>
            <person name="Gorbushina A."/>
            <person name="Walker B."/>
            <person name="Young S.K."/>
            <person name="Zeng Q."/>
            <person name="Gargeya S."/>
            <person name="Fitzgerald M."/>
            <person name="Haas B."/>
            <person name="Abouelleil A."/>
            <person name="Allen A.W."/>
            <person name="Alvarado L."/>
            <person name="Arachchi H.M."/>
            <person name="Berlin A.M."/>
            <person name="Chapman S.B."/>
            <person name="Gainer-Dewar J."/>
            <person name="Goldberg J."/>
            <person name="Griggs A."/>
            <person name="Gujja S."/>
            <person name="Hansen M."/>
            <person name="Howarth C."/>
            <person name="Imamovic A."/>
            <person name="Ireland A."/>
            <person name="Larimer J."/>
            <person name="McCowan C."/>
            <person name="Murphy C."/>
            <person name="Pearson M."/>
            <person name="Poon T.W."/>
            <person name="Priest M."/>
            <person name="Roberts A."/>
            <person name="Saif S."/>
            <person name="Shea T."/>
            <person name="Sisk P."/>
            <person name="Sykes S."/>
            <person name="Wortman J."/>
            <person name="Nusbaum C."/>
            <person name="Birren B."/>
        </authorList>
    </citation>
    <scope>NUCLEOTIDE SEQUENCE [LARGE SCALE GENOMIC DNA]</scope>
    <source>
        <strain evidence="2 3">CBS 119918</strain>
    </source>
</reference>
<dbReference type="GeneID" id="25277792"/>
<dbReference type="VEuPathDB" id="FungiDB:A1O9_02851"/>
<dbReference type="PANTHER" id="PTHR37540">
    <property type="entry name" value="TRANSCRIPTION FACTOR (ACR-2), PUTATIVE-RELATED-RELATED"/>
    <property type="match status" value="1"/>
</dbReference>
<sequence length="577" mass="64727">MADTTDRNAQAFTFLNYNTPSHSASHRRAVKSHISSKYRTAVRQQAEPRYALPQRLAFETLPADVVDHRTTAPVRKRKRSSPESQQIGLRKLAQPPILSPITTISAGFRTDPFDSLPGERTPCVTRALDYYVNVLSPLQEPLRLTLNMVNPLMTLIFPLIVSNQSTYHGAVALSQAYLEKNYSPTSRPSPEVDFHRQKAVALLRDQLNSLDGPPDNGALVTVLALASLDVVYQEDTMTNRKGVALLVALKGGLDNLGSRGLMKSYLVNFDFFWMLETGDKSIFPLSKRKQLREYPQLPFNPNTLSLVSTLPPGFSAVARQGSLGIDVLQILSRVSRPGSAAGSDASADGHDSPDIFDACSCLHASSSTEHSLEKNLCLALILFSFNIHNPTARLAKITAYRGSRKELTRSLPFTRHRNTDERNCLIWIWIVLFGSWGLDSNFGHNTFELARSFFENFEEAARWEEVESIMRQFFWHEALARRWYDSWQEALGNFQCGARANTSRLPSLRPSPHGLHGRYSIPVRSPFIDDMKQSRRRTPAPALTALRTPFQGDEEEEHGALVLPPMLTLDTYYGQVK</sequence>
<evidence type="ECO:0000313" key="2">
    <source>
        <dbReference type="EMBL" id="KEF61286.1"/>
    </source>
</evidence>
<dbReference type="AlphaFoldDB" id="A0A072PN61"/>
<dbReference type="Pfam" id="PF11951">
    <property type="entry name" value="Fungal_trans_2"/>
    <property type="match status" value="1"/>
</dbReference>
<accession>A0A072PN61</accession>
<dbReference type="RefSeq" id="XP_013263876.1">
    <property type="nucleotide sequence ID" value="XM_013408422.1"/>
</dbReference>
<dbReference type="EMBL" id="AMGV01000002">
    <property type="protein sequence ID" value="KEF61286.1"/>
    <property type="molecule type" value="Genomic_DNA"/>
</dbReference>
<feature type="region of interest" description="Disordered" evidence="1">
    <location>
        <begin position="69"/>
        <end position="92"/>
    </location>
</feature>
<keyword evidence="3" id="KW-1185">Reference proteome</keyword>